<keyword evidence="3" id="KW-1185">Reference proteome</keyword>
<gene>
    <name evidence="2" type="ORF">PG996_009977</name>
</gene>
<dbReference type="Proteomes" id="UP001446871">
    <property type="component" value="Unassembled WGS sequence"/>
</dbReference>
<sequence>MNSVPRAISTGNSPSSPKPLSQAARLDSQTAIVTGASVGGLGFEAAKELAAHGLARLILGVWTVASGETAK</sequence>
<protein>
    <submittedName>
        <fullName evidence="2">Short-chain dehydrogenase/reductase SDR</fullName>
    </submittedName>
</protein>
<reference evidence="2 3" key="1">
    <citation type="submission" date="2023-01" db="EMBL/GenBank/DDBJ databases">
        <title>Analysis of 21 Apiospora genomes using comparative genomics revels a genus with tremendous synthesis potential of carbohydrate active enzymes and secondary metabolites.</title>
        <authorList>
            <person name="Sorensen T."/>
        </authorList>
    </citation>
    <scope>NUCLEOTIDE SEQUENCE [LARGE SCALE GENOMIC DNA]</scope>
    <source>
        <strain evidence="2 3">CBS 83171</strain>
    </source>
</reference>
<evidence type="ECO:0000313" key="2">
    <source>
        <dbReference type="EMBL" id="KAK8060047.1"/>
    </source>
</evidence>
<feature type="region of interest" description="Disordered" evidence="1">
    <location>
        <begin position="1"/>
        <end position="24"/>
    </location>
</feature>
<accession>A0ABR1UMB0</accession>
<evidence type="ECO:0000313" key="3">
    <source>
        <dbReference type="Proteomes" id="UP001446871"/>
    </source>
</evidence>
<comment type="caution">
    <text evidence="2">The sequence shown here is derived from an EMBL/GenBank/DDBJ whole genome shotgun (WGS) entry which is preliminary data.</text>
</comment>
<feature type="compositionally biased region" description="Polar residues" evidence="1">
    <location>
        <begin position="1"/>
        <end position="19"/>
    </location>
</feature>
<proteinExistence type="predicted"/>
<dbReference type="EMBL" id="JAQQWM010000006">
    <property type="protein sequence ID" value="KAK8060047.1"/>
    <property type="molecule type" value="Genomic_DNA"/>
</dbReference>
<name>A0ABR1UMB0_9PEZI</name>
<evidence type="ECO:0000256" key="1">
    <source>
        <dbReference type="SAM" id="MobiDB-lite"/>
    </source>
</evidence>
<organism evidence="2 3">
    <name type="scientific">Apiospora saccharicola</name>
    <dbReference type="NCBI Taxonomy" id="335842"/>
    <lineage>
        <taxon>Eukaryota</taxon>
        <taxon>Fungi</taxon>
        <taxon>Dikarya</taxon>
        <taxon>Ascomycota</taxon>
        <taxon>Pezizomycotina</taxon>
        <taxon>Sordariomycetes</taxon>
        <taxon>Xylariomycetidae</taxon>
        <taxon>Amphisphaeriales</taxon>
        <taxon>Apiosporaceae</taxon>
        <taxon>Apiospora</taxon>
    </lineage>
</organism>
<dbReference type="Gene3D" id="3.40.50.720">
    <property type="entry name" value="NAD(P)-binding Rossmann-like Domain"/>
    <property type="match status" value="1"/>
</dbReference>
<dbReference type="SUPFAM" id="SSF51735">
    <property type="entry name" value="NAD(P)-binding Rossmann-fold domains"/>
    <property type="match status" value="1"/>
</dbReference>
<dbReference type="InterPro" id="IPR036291">
    <property type="entry name" value="NAD(P)-bd_dom_sf"/>
</dbReference>